<protein>
    <submittedName>
        <fullName evidence="2">Uncharacterized protein</fullName>
    </submittedName>
</protein>
<evidence type="ECO:0000313" key="3">
    <source>
        <dbReference type="Proteomes" id="UP000001918"/>
    </source>
</evidence>
<dbReference type="STRING" id="471852.Tcur_3146"/>
<dbReference type="AlphaFoldDB" id="D1A9K1"/>
<proteinExistence type="predicted"/>
<name>D1A9K1_THECD</name>
<dbReference type="RefSeq" id="WP_012853471.1">
    <property type="nucleotide sequence ID" value="NC_013510.1"/>
</dbReference>
<dbReference type="KEGG" id="tcu:Tcur_3146"/>
<evidence type="ECO:0000256" key="1">
    <source>
        <dbReference type="SAM" id="MobiDB-lite"/>
    </source>
</evidence>
<accession>D1A9K1</accession>
<gene>
    <name evidence="2" type="ordered locus">Tcur_3146</name>
</gene>
<feature type="region of interest" description="Disordered" evidence="1">
    <location>
        <begin position="1"/>
        <end position="41"/>
    </location>
</feature>
<feature type="compositionally biased region" description="Basic and acidic residues" evidence="1">
    <location>
        <begin position="7"/>
        <end position="23"/>
    </location>
</feature>
<dbReference type="EMBL" id="CP001738">
    <property type="protein sequence ID" value="ACY98687.1"/>
    <property type="molecule type" value="Genomic_DNA"/>
</dbReference>
<evidence type="ECO:0000313" key="2">
    <source>
        <dbReference type="EMBL" id="ACY98687.1"/>
    </source>
</evidence>
<keyword evidence="3" id="KW-1185">Reference proteome</keyword>
<dbReference type="Proteomes" id="UP000001918">
    <property type="component" value="Chromosome"/>
</dbReference>
<organism evidence="2 3">
    <name type="scientific">Thermomonospora curvata (strain ATCC 19995 / DSM 43183 / JCM 3096 / KCTC 9072 / NBRC 15933 / NCIMB 10081 / Henssen B9)</name>
    <dbReference type="NCBI Taxonomy" id="471852"/>
    <lineage>
        <taxon>Bacteria</taxon>
        <taxon>Bacillati</taxon>
        <taxon>Actinomycetota</taxon>
        <taxon>Actinomycetes</taxon>
        <taxon>Streptosporangiales</taxon>
        <taxon>Thermomonosporaceae</taxon>
        <taxon>Thermomonospora</taxon>
    </lineage>
</organism>
<dbReference type="HOGENOM" id="CLU_3277939_0_0_11"/>
<sequence length="41" mass="4760">MHRPRTRAYDGARAETRTQREEEGTASGKWGGWAETPRDER</sequence>
<reference evidence="2 3" key="1">
    <citation type="journal article" date="2011" name="Stand. Genomic Sci.">
        <title>Complete genome sequence of Thermomonospora curvata type strain (B9).</title>
        <authorList>
            <person name="Chertkov O."/>
            <person name="Sikorski J."/>
            <person name="Nolan M."/>
            <person name="Lapidus A."/>
            <person name="Lucas S."/>
            <person name="Del Rio T.G."/>
            <person name="Tice H."/>
            <person name="Cheng J.F."/>
            <person name="Goodwin L."/>
            <person name="Pitluck S."/>
            <person name="Liolios K."/>
            <person name="Ivanova N."/>
            <person name="Mavromatis K."/>
            <person name="Mikhailova N."/>
            <person name="Ovchinnikova G."/>
            <person name="Pati A."/>
            <person name="Chen A."/>
            <person name="Palaniappan K."/>
            <person name="Djao O.D."/>
            <person name="Land M."/>
            <person name="Hauser L."/>
            <person name="Chang Y.J."/>
            <person name="Jeffries C.D."/>
            <person name="Brettin T."/>
            <person name="Han C."/>
            <person name="Detter J.C."/>
            <person name="Rohde M."/>
            <person name="Goker M."/>
            <person name="Woyke T."/>
            <person name="Bristow J."/>
            <person name="Eisen J.A."/>
            <person name="Markowitz V."/>
            <person name="Hugenholtz P."/>
            <person name="Klenk H.P."/>
            <person name="Kyrpides N.C."/>
        </authorList>
    </citation>
    <scope>NUCLEOTIDE SEQUENCE [LARGE SCALE GENOMIC DNA]</scope>
    <source>
        <strain evidence="3">ATCC 19995 / DSM 43183 / JCM 3096 / KCTC 9072 / NBRC 15933 / NCIMB 10081 / Henssen B9</strain>
    </source>
</reference>